<comment type="caution">
    <text evidence="3">The sequence shown here is derived from an EMBL/GenBank/DDBJ whole genome shotgun (WGS) entry which is preliminary data.</text>
</comment>
<reference evidence="3 4" key="1">
    <citation type="submission" date="2018-10" db="EMBL/GenBank/DDBJ databases">
        <title>Phylogenomics of Brevibacillus.</title>
        <authorList>
            <person name="Dunlap C."/>
        </authorList>
    </citation>
    <scope>NUCLEOTIDE SEQUENCE [LARGE SCALE GENOMIC DNA]</scope>
    <source>
        <strain evidence="3 4">JCM 15085</strain>
    </source>
</reference>
<protein>
    <submittedName>
        <fullName evidence="3">AMP-dependent synthetase</fullName>
    </submittedName>
</protein>
<evidence type="ECO:0000313" key="4">
    <source>
        <dbReference type="Proteomes" id="UP000281915"/>
    </source>
</evidence>
<evidence type="ECO:0000259" key="2">
    <source>
        <dbReference type="Pfam" id="PF13193"/>
    </source>
</evidence>
<dbReference type="InterPro" id="IPR042099">
    <property type="entry name" value="ANL_N_sf"/>
</dbReference>
<name>A0A3M8DE38_9BACL</name>
<dbReference type="Pfam" id="PF13193">
    <property type="entry name" value="AMP-binding_C"/>
    <property type="match status" value="1"/>
</dbReference>
<dbReference type="Gene3D" id="3.40.50.12780">
    <property type="entry name" value="N-terminal domain of ligase-like"/>
    <property type="match status" value="1"/>
</dbReference>
<gene>
    <name evidence="3" type="ORF">EDM58_03285</name>
</gene>
<dbReference type="InterPro" id="IPR000873">
    <property type="entry name" value="AMP-dep_synth/lig_dom"/>
</dbReference>
<dbReference type="SUPFAM" id="SSF56801">
    <property type="entry name" value="Acetyl-CoA synthetase-like"/>
    <property type="match status" value="1"/>
</dbReference>
<proteinExistence type="predicted"/>
<accession>A0A3M8DE38</accession>
<dbReference type="RefSeq" id="WP_122912072.1">
    <property type="nucleotide sequence ID" value="NZ_RHHT01000003.1"/>
</dbReference>
<dbReference type="CDD" id="cd04433">
    <property type="entry name" value="AFD_class_I"/>
    <property type="match status" value="1"/>
</dbReference>
<dbReference type="AlphaFoldDB" id="A0A3M8DE38"/>
<sequence>MLKLLYILNKMKLLSPLTLLRLTAAVYRHGINLMTLLNFSARMYGEKLALVGEGESLTYQQLYTQAEQLCAVLQKRYQLTRGKKAGLACSNHASLVRAIFAVSSSGADVYLLPAKTSEGQFQRLLQKHDFDLLVCDEEQSHWLGDFPSGKMLLSYHETLPAINSLCFERANEKTKLQRMSAGKLVLLTGGTTGGAKEARHKPSLFHYLDPFFAFLTRLNILPCHTAYIATPIYHGYGVAVLLLFMALGKKVVVQQRFEPVQACRLIREHQVEVVTVVPLMLHKMLRTNAADLKSLACIASGGAELNPKLVKETAEKLGAVLYNLYGTSEAGLNIIATPQDLRYSARTIGRKIDGVRIKIVDEHNKEVAVGQPGQLCIQNKWSMKNRSKAWIETGDVGYRDEKSYYFLCGRTDSMIVSAGVNVYPLEVEQILLTHPHVEDAVVIGVPDEWYGQRLQAYILLAPQAEVTTEEMFAWLRPRLARNQQPKEILFVDRLPYTHLGKVDRKMLLRNGINWGRESNGSFRRC</sequence>
<feature type="domain" description="AMP-dependent synthetase/ligase" evidence="1">
    <location>
        <begin position="40"/>
        <end position="384"/>
    </location>
</feature>
<dbReference type="InterPro" id="IPR025110">
    <property type="entry name" value="AMP-bd_C"/>
</dbReference>
<dbReference type="PANTHER" id="PTHR43767:SF1">
    <property type="entry name" value="NONRIBOSOMAL PEPTIDE SYNTHASE PES1 (EUROFUNG)-RELATED"/>
    <property type="match status" value="1"/>
</dbReference>
<evidence type="ECO:0000313" key="3">
    <source>
        <dbReference type="EMBL" id="RNB85565.1"/>
    </source>
</evidence>
<dbReference type="GO" id="GO:0016878">
    <property type="term" value="F:acid-thiol ligase activity"/>
    <property type="evidence" value="ECO:0007669"/>
    <property type="project" value="UniProtKB-ARBA"/>
</dbReference>
<dbReference type="Gene3D" id="3.30.300.30">
    <property type="match status" value="1"/>
</dbReference>
<dbReference type="PANTHER" id="PTHR43767">
    <property type="entry name" value="LONG-CHAIN-FATTY-ACID--COA LIGASE"/>
    <property type="match status" value="1"/>
</dbReference>
<dbReference type="EMBL" id="RHHT01000003">
    <property type="protein sequence ID" value="RNB85565.1"/>
    <property type="molecule type" value="Genomic_DNA"/>
</dbReference>
<feature type="domain" description="AMP-binding enzyme C-terminal" evidence="2">
    <location>
        <begin position="426"/>
        <end position="501"/>
    </location>
</feature>
<dbReference type="Proteomes" id="UP000281915">
    <property type="component" value="Unassembled WGS sequence"/>
</dbReference>
<dbReference type="InterPro" id="IPR045851">
    <property type="entry name" value="AMP-bd_C_sf"/>
</dbReference>
<evidence type="ECO:0000259" key="1">
    <source>
        <dbReference type="Pfam" id="PF00501"/>
    </source>
</evidence>
<organism evidence="3 4">
    <name type="scientific">Brevibacillus panacihumi</name>
    <dbReference type="NCBI Taxonomy" id="497735"/>
    <lineage>
        <taxon>Bacteria</taxon>
        <taxon>Bacillati</taxon>
        <taxon>Bacillota</taxon>
        <taxon>Bacilli</taxon>
        <taxon>Bacillales</taxon>
        <taxon>Paenibacillaceae</taxon>
        <taxon>Brevibacillus</taxon>
    </lineage>
</organism>
<dbReference type="Pfam" id="PF00501">
    <property type="entry name" value="AMP-binding"/>
    <property type="match status" value="1"/>
</dbReference>
<dbReference type="InterPro" id="IPR050237">
    <property type="entry name" value="ATP-dep_AMP-bd_enzyme"/>
</dbReference>